<keyword evidence="4" id="KW-1185">Reference proteome</keyword>
<dbReference type="Pfam" id="PF02608">
    <property type="entry name" value="Bmp"/>
    <property type="match status" value="1"/>
</dbReference>
<reference evidence="3 4" key="1">
    <citation type="submission" date="2017-06" db="EMBL/GenBank/DDBJ databases">
        <title>Genome sequencing of cyanobaciteial culture collection at National Institute for Environmental Studies (NIES).</title>
        <authorList>
            <person name="Hirose Y."/>
            <person name="Shimura Y."/>
            <person name="Fujisawa T."/>
            <person name="Nakamura Y."/>
            <person name="Kawachi M."/>
        </authorList>
    </citation>
    <scope>NUCLEOTIDE SEQUENCE [LARGE SCALE GENOMIC DNA]</scope>
    <source>
        <strain evidence="3 4">NIES-2135</strain>
    </source>
</reference>
<dbReference type="PANTHER" id="PTHR43208:SF1">
    <property type="entry name" value="ABC TRANSPORTER SUBSTRATE-BINDING PROTEIN"/>
    <property type="match status" value="1"/>
</dbReference>
<dbReference type="PANTHER" id="PTHR43208">
    <property type="entry name" value="ABC TRANSPORTER SUBSTRATE-BINDING PROTEIN"/>
    <property type="match status" value="1"/>
</dbReference>
<proteinExistence type="predicted"/>
<evidence type="ECO:0000313" key="4">
    <source>
        <dbReference type="Proteomes" id="UP000217895"/>
    </source>
</evidence>
<dbReference type="GO" id="GO:0005886">
    <property type="term" value="C:plasma membrane"/>
    <property type="evidence" value="ECO:0007669"/>
    <property type="project" value="InterPro"/>
</dbReference>
<name>A0A1Z4JAU8_LEPBY</name>
<dbReference type="InterPro" id="IPR003760">
    <property type="entry name" value="PnrA-like"/>
</dbReference>
<dbReference type="InterPro" id="IPR052910">
    <property type="entry name" value="ABC-Purine-Binding"/>
</dbReference>
<dbReference type="InterPro" id="IPR006311">
    <property type="entry name" value="TAT_signal"/>
</dbReference>
<keyword evidence="1" id="KW-0732">Signal</keyword>
<dbReference type="AlphaFoldDB" id="A0A1Z4JAU8"/>
<dbReference type="Proteomes" id="UP000217895">
    <property type="component" value="Chromosome"/>
</dbReference>
<dbReference type="PROSITE" id="PS51318">
    <property type="entry name" value="TAT"/>
    <property type="match status" value="1"/>
</dbReference>
<feature type="domain" description="ABC transporter substrate-binding protein PnrA-like" evidence="2">
    <location>
        <begin position="56"/>
        <end position="342"/>
    </location>
</feature>
<protein>
    <submittedName>
        <fullName evidence="3">Basic membrane protein</fullName>
    </submittedName>
</protein>
<evidence type="ECO:0000256" key="1">
    <source>
        <dbReference type="ARBA" id="ARBA00022729"/>
    </source>
</evidence>
<dbReference type="CDD" id="cd19963">
    <property type="entry name" value="PBP1_BMP-like"/>
    <property type="match status" value="1"/>
</dbReference>
<evidence type="ECO:0000313" key="3">
    <source>
        <dbReference type="EMBL" id="BAY53833.1"/>
    </source>
</evidence>
<organism evidence="3 4">
    <name type="scientific">Leptolyngbya boryana NIES-2135</name>
    <dbReference type="NCBI Taxonomy" id="1973484"/>
    <lineage>
        <taxon>Bacteria</taxon>
        <taxon>Bacillati</taxon>
        <taxon>Cyanobacteriota</taxon>
        <taxon>Cyanophyceae</taxon>
        <taxon>Leptolyngbyales</taxon>
        <taxon>Leptolyngbyaceae</taxon>
        <taxon>Leptolyngbya group</taxon>
        <taxon>Leptolyngbya</taxon>
    </lineage>
</organism>
<accession>A0A1Z4JAU8</accession>
<sequence>MSSQDSPRSRISRRQVIRGLLATGAFGATSKLWVGCTPANDSSTSSSSPAAGKELVMGFIYVGPKDDFGYNQAHFQGKEGVQGVKVVDQASVPETTEVQEAMRNMIEQDKATVLFPTSFGYFDPHILKLATDYPEVQFFHCGAMYDAAKHPKNVGSYFGYIDEAQYVAGVVAGHMSKTGKLGFVAAKPIPQVLRNINSFTLGARSVKPTITTQVIFTGDWSLPVKEAEATNSLIDQGADVITCHVDSPKVVIETAEKRGAFTSGYHANQAALAPKGYLTGAEWDWTKVYSDYVKMIQEGKTLMNGGIPHLLRGGYKDGFVKISAFGPAVSETAKKDAEAARDKMKAGSLVIYKGGLKDNTGKEVVPAGKDYATTAIELESMNWLVEGVVGKTA</sequence>
<dbReference type="EMBL" id="AP018203">
    <property type="protein sequence ID" value="BAY53833.1"/>
    <property type="molecule type" value="Genomic_DNA"/>
</dbReference>
<evidence type="ECO:0000259" key="2">
    <source>
        <dbReference type="Pfam" id="PF02608"/>
    </source>
</evidence>
<dbReference type="Gene3D" id="3.40.50.2300">
    <property type="match status" value="2"/>
</dbReference>
<gene>
    <name evidence="3" type="ORF">NIES2135_06450</name>
</gene>